<protein>
    <recommendedName>
        <fullName evidence="4">K Homology domain-containing protein</fullName>
    </recommendedName>
</protein>
<keyword evidence="1" id="KW-0694">RNA-binding</keyword>
<feature type="transmembrane region" description="Helical" evidence="3">
    <location>
        <begin position="834"/>
        <end position="853"/>
    </location>
</feature>
<gene>
    <name evidence="5" type="ORF">PUN28_014823</name>
</gene>
<dbReference type="InterPro" id="IPR036612">
    <property type="entry name" value="KH_dom_type_1_sf"/>
</dbReference>
<dbReference type="InterPro" id="IPR032010">
    <property type="entry name" value="APD1-4_M"/>
</dbReference>
<dbReference type="Gene3D" id="3.90.1140.10">
    <property type="entry name" value="Cyclic phosphodiesterase"/>
    <property type="match status" value="1"/>
</dbReference>
<evidence type="ECO:0000313" key="6">
    <source>
        <dbReference type="Proteomes" id="UP001430953"/>
    </source>
</evidence>
<dbReference type="Pfam" id="PF00013">
    <property type="entry name" value="KH_1"/>
    <property type="match status" value="1"/>
</dbReference>
<keyword evidence="2" id="KW-0175">Coiled coil</keyword>
<feature type="coiled-coil region" evidence="2">
    <location>
        <begin position="620"/>
        <end position="667"/>
    </location>
</feature>
<keyword evidence="3" id="KW-0812">Transmembrane</keyword>
<dbReference type="EMBL" id="JADYXP020000016">
    <property type="protein sequence ID" value="KAL0107805.1"/>
    <property type="molecule type" value="Genomic_DNA"/>
</dbReference>
<dbReference type="InterPro" id="IPR047538">
    <property type="entry name" value="KH-I_ASCC1"/>
</dbReference>
<evidence type="ECO:0000256" key="2">
    <source>
        <dbReference type="SAM" id="Coils"/>
    </source>
</evidence>
<keyword evidence="3" id="KW-0472">Membrane</keyword>
<dbReference type="Pfam" id="PF10469">
    <property type="entry name" value="AKAP7_NLS"/>
    <property type="match status" value="1"/>
</dbReference>
<dbReference type="PROSITE" id="PS50084">
    <property type="entry name" value="KH_TYPE_1"/>
    <property type="match status" value="1"/>
</dbReference>
<evidence type="ECO:0000313" key="5">
    <source>
        <dbReference type="EMBL" id="KAL0107805.1"/>
    </source>
</evidence>
<dbReference type="InterPro" id="IPR009097">
    <property type="entry name" value="Cyclic_Pdiesterase"/>
</dbReference>
<dbReference type="SUPFAM" id="SSF54791">
    <property type="entry name" value="Eukaryotic type KH-domain (KH-domain type I)"/>
    <property type="match status" value="1"/>
</dbReference>
<dbReference type="GO" id="GO:0003723">
    <property type="term" value="F:RNA binding"/>
    <property type="evidence" value="ECO:0007669"/>
    <property type="project" value="UniProtKB-UniRule"/>
</dbReference>
<dbReference type="SUPFAM" id="SSF55144">
    <property type="entry name" value="LigT-like"/>
    <property type="match status" value="1"/>
</dbReference>
<proteinExistence type="predicted"/>
<comment type="caution">
    <text evidence="5">The sequence shown here is derived from an EMBL/GenBank/DDBJ whole genome shotgun (WGS) entry which is preliminary data.</text>
</comment>
<evidence type="ECO:0000259" key="4">
    <source>
        <dbReference type="SMART" id="SM00322"/>
    </source>
</evidence>
<keyword evidence="3" id="KW-1133">Transmembrane helix</keyword>
<reference evidence="5 6" key="1">
    <citation type="submission" date="2023-03" db="EMBL/GenBank/DDBJ databases">
        <title>High recombination rates correlate with genetic variation in Cardiocondyla obscurior ants.</title>
        <authorList>
            <person name="Errbii M."/>
        </authorList>
    </citation>
    <scope>NUCLEOTIDE SEQUENCE [LARGE SCALE GENOMIC DNA]</scope>
    <source>
        <strain evidence="5">Alpha-2009</strain>
        <tissue evidence="5">Whole body</tissue>
    </source>
</reference>
<organism evidence="5 6">
    <name type="scientific">Cardiocondyla obscurior</name>
    <dbReference type="NCBI Taxonomy" id="286306"/>
    <lineage>
        <taxon>Eukaryota</taxon>
        <taxon>Metazoa</taxon>
        <taxon>Ecdysozoa</taxon>
        <taxon>Arthropoda</taxon>
        <taxon>Hexapoda</taxon>
        <taxon>Insecta</taxon>
        <taxon>Pterygota</taxon>
        <taxon>Neoptera</taxon>
        <taxon>Endopterygota</taxon>
        <taxon>Hymenoptera</taxon>
        <taxon>Apocrita</taxon>
        <taxon>Aculeata</taxon>
        <taxon>Formicoidea</taxon>
        <taxon>Formicidae</taxon>
        <taxon>Myrmicinae</taxon>
        <taxon>Cardiocondyla</taxon>
    </lineage>
</organism>
<dbReference type="Gene3D" id="3.30.1370.10">
    <property type="entry name" value="K Homology domain, type 1"/>
    <property type="match status" value="1"/>
</dbReference>
<dbReference type="InterPro" id="IPR004088">
    <property type="entry name" value="KH_dom_type_1"/>
</dbReference>
<dbReference type="AlphaFoldDB" id="A0AAW2F0P4"/>
<dbReference type="SMART" id="SM00322">
    <property type="entry name" value="KH"/>
    <property type="match status" value="1"/>
</dbReference>
<sequence length="854" mass="98302">MLSALRRSVCIKNIVLSIMDILEPELIWVDGRCYRFYERTAWNNIHTSAPYTEDMELNCSNDESETDIEIIPSDSGFSHSFYVPKVFYARIIGAKNASRKKLENDTKTTIYIPKRGEDGNIVIYGNERKGIISARNRLDLQIETLKEMKQFTHFLSIPLNKKDIIDKFNCFKNNVLEKYGKTAYNIDNSIFQTPEKLHITIGMLKLFDDDDEQHAVEALTGCRDYVIRPILEETGPINIKLQGVAIMNDDPSDVAVLYAQIAESEKLQELVNKVAEYFNDIGLIQQKDDNVKLHITFMNTTFKKNFPGKYKKRYDASEILKEYKDTSFGETIFNQIDISILGVTKMRGVQRLVVFCILIGVLPFALIIIPLYLRHIFYADVAYAVTESDVIEINDGISTIFCSEHILKMNGTFNAFQMAHRPEITSKRKHIRLKKSMNLPDDTLEYWGFYLLKNATVTLSVCSRFEGASILVVKGEKNLRTCGLLEHNNDKQAQEIFFSGANKQVKIIYESNAQEIDSKETTTTESTKSTYNIDKINESVTNISSKTFSKKIIKIKPDNNARAYSSGQNLTSLESLYHNATFYINEYINNQQENVKNTRKERHIKLYKKKNKHDKTERKRKDIYSKIDNKIKRLQKLERTLRYINNERKEQETKKKTEIDIQRLKRSRELIKPPSLLDRGFTHGGNADKNYTSNSEGISSVSSFESDLLNCYNGEILLAHEFQPSEQCTDVSYLLNNKHLQANHHVQQDGYYYYIFYSDNDIVSNDIYAIFDIYKPTFQYENVTKSCINQTECSFSISPLSGDRVIVEIPTHDGIEHNETDNAGMLISVCQPRMGAYMIFPIAILLLILGCAFI</sequence>
<evidence type="ECO:0000256" key="3">
    <source>
        <dbReference type="SAM" id="Phobius"/>
    </source>
</evidence>
<dbReference type="CDD" id="cd22419">
    <property type="entry name" value="KH-I_ASCC1"/>
    <property type="match status" value="1"/>
</dbReference>
<evidence type="ECO:0000256" key="1">
    <source>
        <dbReference type="PROSITE-ProRule" id="PRU00117"/>
    </source>
</evidence>
<dbReference type="Proteomes" id="UP001430953">
    <property type="component" value="Unassembled WGS sequence"/>
</dbReference>
<keyword evidence="6" id="KW-1185">Reference proteome</keyword>
<name>A0AAW2F0P4_9HYME</name>
<accession>A0AAW2F0P4</accession>
<dbReference type="PANTHER" id="PTHR39077:SF2">
    <property type="entry name" value="E3 UBIQUITIN-PROTEIN LIGASE APD1-4 MIDDLE DOMAIN-CONTAINING PROTEIN"/>
    <property type="match status" value="1"/>
</dbReference>
<dbReference type="Pfam" id="PF16040">
    <property type="entry name" value="APD1-4_N"/>
    <property type="match status" value="1"/>
</dbReference>
<dbReference type="InterPro" id="IPR032008">
    <property type="entry name" value="APD1-4_N"/>
</dbReference>
<dbReference type="InterPro" id="IPR019510">
    <property type="entry name" value="AKAP7-like_phosphoesterase"/>
</dbReference>
<feature type="transmembrane region" description="Helical" evidence="3">
    <location>
        <begin position="352"/>
        <end position="373"/>
    </location>
</feature>
<dbReference type="PANTHER" id="PTHR39077">
    <property type="entry name" value="DUF4793 DOMAIN-CONTAINING PROTEIN"/>
    <property type="match status" value="1"/>
</dbReference>
<dbReference type="Pfam" id="PF16041">
    <property type="entry name" value="APD1-4_M"/>
    <property type="match status" value="1"/>
</dbReference>
<feature type="domain" description="K Homology" evidence="4">
    <location>
        <begin position="75"/>
        <end position="143"/>
    </location>
</feature>
<dbReference type="GO" id="GO:0010468">
    <property type="term" value="P:regulation of gene expression"/>
    <property type="evidence" value="ECO:0007669"/>
    <property type="project" value="UniProtKB-ARBA"/>
</dbReference>
<dbReference type="InterPro" id="IPR004087">
    <property type="entry name" value="KH_dom"/>
</dbReference>